<evidence type="ECO:0000256" key="4">
    <source>
        <dbReference type="ARBA" id="ARBA00023159"/>
    </source>
</evidence>
<dbReference type="STRING" id="1631356.VV01_17825"/>
<accession>A0A0L6CLA9</accession>
<evidence type="ECO:0000313" key="7">
    <source>
        <dbReference type="EMBL" id="KNX38581.1"/>
    </source>
</evidence>
<name>A0A0L6CLA9_9MICO</name>
<dbReference type="EMBL" id="LAIR01000002">
    <property type="protein sequence ID" value="KNX38581.1"/>
    <property type="molecule type" value="Genomic_DNA"/>
</dbReference>
<evidence type="ECO:0000259" key="6">
    <source>
        <dbReference type="PROSITE" id="PS50931"/>
    </source>
</evidence>
<dbReference type="InterPro" id="IPR036390">
    <property type="entry name" value="WH_DNA-bd_sf"/>
</dbReference>
<gene>
    <name evidence="7" type="ORF">VV01_17825</name>
</gene>
<evidence type="ECO:0000313" key="8">
    <source>
        <dbReference type="Proteomes" id="UP000037397"/>
    </source>
</evidence>
<dbReference type="Pfam" id="PF03466">
    <property type="entry name" value="LysR_substrate"/>
    <property type="match status" value="1"/>
</dbReference>
<dbReference type="PANTHER" id="PTHR30579">
    <property type="entry name" value="TRANSCRIPTIONAL REGULATOR"/>
    <property type="match status" value="1"/>
</dbReference>
<proteinExistence type="inferred from homology"/>
<keyword evidence="5" id="KW-0804">Transcription</keyword>
<dbReference type="NCBIfam" id="TIGR03298">
    <property type="entry name" value="argP"/>
    <property type="match status" value="1"/>
</dbReference>
<dbReference type="RefSeq" id="WP_050671059.1">
    <property type="nucleotide sequence ID" value="NZ_LAIR01000002.1"/>
</dbReference>
<keyword evidence="4" id="KW-0010">Activator</keyword>
<dbReference type="GO" id="GO:0003700">
    <property type="term" value="F:DNA-binding transcription factor activity"/>
    <property type="evidence" value="ECO:0007669"/>
    <property type="project" value="InterPro"/>
</dbReference>
<dbReference type="NCBIfam" id="NF002964">
    <property type="entry name" value="PRK03635.1"/>
    <property type="match status" value="1"/>
</dbReference>
<dbReference type="SUPFAM" id="SSF46785">
    <property type="entry name" value="Winged helix' DNA-binding domain"/>
    <property type="match status" value="1"/>
</dbReference>
<evidence type="ECO:0000256" key="1">
    <source>
        <dbReference type="ARBA" id="ARBA00009437"/>
    </source>
</evidence>
<comment type="caution">
    <text evidence="7">The sequence shown here is derived from an EMBL/GenBank/DDBJ whole genome shotgun (WGS) entry which is preliminary data.</text>
</comment>
<dbReference type="GO" id="GO:0003677">
    <property type="term" value="F:DNA binding"/>
    <property type="evidence" value="ECO:0007669"/>
    <property type="project" value="UniProtKB-KW"/>
</dbReference>
<dbReference type="OrthoDB" id="3252676at2"/>
<reference evidence="8" key="1">
    <citation type="submission" date="2015-03" db="EMBL/GenBank/DDBJ databases">
        <title>Luteipulveratus halotolerans sp. nov., a novel actinobacterium (Dermacoccaceae) from Sarawak, Malaysia.</title>
        <authorList>
            <person name="Juboi H."/>
            <person name="Basik A."/>
            <person name="Shamsul S.S."/>
            <person name="Arnold P."/>
            <person name="Schmitt E.K."/>
            <person name="Sanglier J.-J."/>
            <person name="Yeo T."/>
        </authorList>
    </citation>
    <scope>NUCLEOTIDE SEQUENCE [LARGE SCALE GENOMIC DNA]</scope>
    <source>
        <strain evidence="8">C296001</strain>
    </source>
</reference>
<evidence type="ECO:0000256" key="3">
    <source>
        <dbReference type="ARBA" id="ARBA00023125"/>
    </source>
</evidence>
<dbReference type="Gene3D" id="3.40.190.290">
    <property type="match status" value="1"/>
</dbReference>
<evidence type="ECO:0000256" key="5">
    <source>
        <dbReference type="ARBA" id="ARBA00023163"/>
    </source>
</evidence>
<dbReference type="Gene3D" id="1.10.10.10">
    <property type="entry name" value="Winged helix-like DNA-binding domain superfamily/Winged helix DNA-binding domain"/>
    <property type="match status" value="1"/>
</dbReference>
<protein>
    <submittedName>
        <fullName evidence="7">LysR family transcriptional regulator</fullName>
    </submittedName>
</protein>
<keyword evidence="8" id="KW-1185">Reference proteome</keyword>
<dbReference type="InterPro" id="IPR005119">
    <property type="entry name" value="LysR_subst-bd"/>
</dbReference>
<dbReference type="InterPro" id="IPR000847">
    <property type="entry name" value="LysR_HTH_N"/>
</dbReference>
<dbReference type="PATRIC" id="fig|1631356.3.peg.3551"/>
<dbReference type="PROSITE" id="PS50931">
    <property type="entry name" value="HTH_LYSR"/>
    <property type="match status" value="1"/>
</dbReference>
<comment type="similarity">
    <text evidence="1">Belongs to the LysR transcriptional regulatory family.</text>
</comment>
<dbReference type="Proteomes" id="UP000037397">
    <property type="component" value="Unassembled WGS sequence"/>
</dbReference>
<dbReference type="InterPro" id="IPR036388">
    <property type="entry name" value="WH-like_DNA-bd_sf"/>
</dbReference>
<keyword evidence="2" id="KW-0805">Transcription regulation</keyword>
<sequence length="297" mass="32840">MHSPNGFRGEHLDALLAAIDHGTFDAGARALSITPSAMSQRIRALEAQVGQVVVRRTTPCEATDAGEVLVRLARQRRLLDADVRRELHADDPGRVELSLAINADSLATWFTTVLDTCGDWDDVTLRLHVEDQDHSAALLRSGAVLGAVTSDHVAVQGCSIEPLGVMRYLPAAAPEFLARHRRGRRVDWTTMPVVRFNAKDDLQRRVLERRGLTDDPPTHLVPSSQGFLAAVHAGLGWGAVPEQQAGDDFETGRLVRLGSRDHVDVPLYWQRWRLRSTRLDEISDVVRRAAASTLRRP</sequence>
<evidence type="ECO:0000256" key="2">
    <source>
        <dbReference type="ARBA" id="ARBA00023015"/>
    </source>
</evidence>
<dbReference type="InterPro" id="IPR017685">
    <property type="entry name" value="ArgP"/>
</dbReference>
<keyword evidence="3" id="KW-0238">DNA-binding</keyword>
<dbReference type="AlphaFoldDB" id="A0A0L6CLA9"/>
<dbReference type="SUPFAM" id="SSF53850">
    <property type="entry name" value="Periplasmic binding protein-like II"/>
    <property type="match status" value="1"/>
</dbReference>
<feature type="domain" description="HTH lysR-type" evidence="6">
    <location>
        <begin position="11"/>
        <end position="63"/>
    </location>
</feature>
<dbReference type="Pfam" id="PF00126">
    <property type="entry name" value="HTH_1"/>
    <property type="match status" value="1"/>
</dbReference>
<dbReference type="InterPro" id="IPR050176">
    <property type="entry name" value="LTTR"/>
</dbReference>
<organism evidence="7 8">
    <name type="scientific">Luteipulveratus halotolerans</name>
    <dbReference type="NCBI Taxonomy" id="1631356"/>
    <lineage>
        <taxon>Bacteria</taxon>
        <taxon>Bacillati</taxon>
        <taxon>Actinomycetota</taxon>
        <taxon>Actinomycetes</taxon>
        <taxon>Micrococcales</taxon>
        <taxon>Dermacoccaceae</taxon>
        <taxon>Luteipulveratus</taxon>
    </lineage>
</organism>
<dbReference type="PANTHER" id="PTHR30579:SF2">
    <property type="entry name" value="HTH-TYPE TRANSCRIPTIONAL REGULATOR ARGP"/>
    <property type="match status" value="1"/>
</dbReference>